<dbReference type="InterPro" id="IPR014917">
    <property type="entry name" value="DUF1800"/>
</dbReference>
<dbReference type="RefSeq" id="WP_419192111.1">
    <property type="nucleotide sequence ID" value="NZ_CP036287.1"/>
</dbReference>
<evidence type="ECO:0000313" key="2">
    <source>
        <dbReference type="Proteomes" id="UP000316921"/>
    </source>
</evidence>
<dbReference type="Proteomes" id="UP000316921">
    <property type="component" value="Chromosome"/>
</dbReference>
<protein>
    <recommendedName>
        <fullName evidence="3">DUF1800 domain-containing protein</fullName>
    </recommendedName>
</protein>
<evidence type="ECO:0000313" key="1">
    <source>
        <dbReference type="EMBL" id="QDU65802.1"/>
    </source>
</evidence>
<dbReference type="Pfam" id="PF08811">
    <property type="entry name" value="DUF1800"/>
    <property type="match status" value="1"/>
</dbReference>
<reference evidence="1 2" key="1">
    <citation type="submission" date="2019-02" db="EMBL/GenBank/DDBJ databases">
        <title>Deep-cultivation of Planctomycetes and their phenomic and genomic characterization uncovers novel biology.</title>
        <authorList>
            <person name="Wiegand S."/>
            <person name="Jogler M."/>
            <person name="Boedeker C."/>
            <person name="Pinto D."/>
            <person name="Vollmers J."/>
            <person name="Rivas-Marin E."/>
            <person name="Kohn T."/>
            <person name="Peeters S.H."/>
            <person name="Heuer A."/>
            <person name="Rast P."/>
            <person name="Oberbeckmann S."/>
            <person name="Bunk B."/>
            <person name="Jeske O."/>
            <person name="Meyerdierks A."/>
            <person name="Storesund J.E."/>
            <person name="Kallscheuer N."/>
            <person name="Luecker S."/>
            <person name="Lage O.M."/>
            <person name="Pohl T."/>
            <person name="Merkel B.J."/>
            <person name="Hornburger P."/>
            <person name="Mueller R.-W."/>
            <person name="Bruemmer F."/>
            <person name="Labrenz M."/>
            <person name="Spormann A.M."/>
            <person name="Op den Camp H."/>
            <person name="Overmann J."/>
            <person name="Amann R."/>
            <person name="Jetten M.S.M."/>
            <person name="Mascher T."/>
            <person name="Medema M.H."/>
            <person name="Devos D.P."/>
            <person name="Kaster A.-K."/>
            <person name="Ovreas L."/>
            <person name="Rohde M."/>
            <person name="Galperin M.Y."/>
            <person name="Jogler C."/>
        </authorList>
    </citation>
    <scope>NUCLEOTIDE SEQUENCE [LARGE SCALE GENOMIC DNA]</scope>
    <source>
        <strain evidence="1 2">Pla133</strain>
    </source>
</reference>
<dbReference type="AlphaFoldDB" id="A0A518BFQ6"/>
<keyword evidence="2" id="KW-1185">Reference proteome</keyword>
<name>A0A518BFQ6_9BACT</name>
<sequence length="430" mass="46100">MTRDWLEPAAGADLDWGPAAAAHLLRRAAFGGSREEVDAAVQRGPEATVDALFEQAADSRPDGQIALLLGSGDIELLQAWWTRALCGGAGALRERATLVWSNHFATSWDKVVDVRLMHAQNATLREHALGDFRALLRAMLTDGAMLVWLDGVENRRGAPNENLAREAFELFSLGRGNYTETDIREAARALSGWRVVGRRAKLYPEDHDDGDKHVLGARGPLGVDGLVDAICELRACTRFVAARLVREYVGPAAPEGLVGEVARDLHAGDYDLGATLRRLLLSRGFFAPGPRAGRIAGPLELIATASRSLGASLPPARAAALATRLGQAPFRPPTVEGWEGDRAWIGSTTWIGRRDAARELAEHWADEARGAVPDEPSELFDGLLASLLPGRPAPPWRAAAVRATAEAGSPRAARATCAALILASPEFQLV</sequence>
<organism evidence="1 2">
    <name type="scientific">Engelhardtia mirabilis</name>
    <dbReference type="NCBI Taxonomy" id="2528011"/>
    <lineage>
        <taxon>Bacteria</taxon>
        <taxon>Pseudomonadati</taxon>
        <taxon>Planctomycetota</taxon>
        <taxon>Planctomycetia</taxon>
        <taxon>Planctomycetia incertae sedis</taxon>
        <taxon>Engelhardtia</taxon>
    </lineage>
</organism>
<evidence type="ECO:0008006" key="3">
    <source>
        <dbReference type="Google" id="ProtNLM"/>
    </source>
</evidence>
<proteinExistence type="predicted"/>
<dbReference type="EMBL" id="CP036287">
    <property type="protein sequence ID" value="QDU65802.1"/>
    <property type="molecule type" value="Genomic_DNA"/>
</dbReference>
<dbReference type="KEGG" id="pbap:Pla133_08680"/>
<gene>
    <name evidence="1" type="ORF">Pla133_08680</name>
</gene>
<accession>A0A518BFQ6</accession>